<organism evidence="3 4">
    <name type="scientific">Bombardia bombarda</name>
    <dbReference type="NCBI Taxonomy" id="252184"/>
    <lineage>
        <taxon>Eukaryota</taxon>
        <taxon>Fungi</taxon>
        <taxon>Dikarya</taxon>
        <taxon>Ascomycota</taxon>
        <taxon>Pezizomycotina</taxon>
        <taxon>Sordariomycetes</taxon>
        <taxon>Sordariomycetidae</taxon>
        <taxon>Sordariales</taxon>
        <taxon>Lasiosphaeriaceae</taxon>
        <taxon>Bombardia</taxon>
    </lineage>
</organism>
<dbReference type="PROSITE" id="PS00463">
    <property type="entry name" value="ZN2_CY6_FUNGAL_1"/>
    <property type="match status" value="1"/>
</dbReference>
<accession>A0AA40CAI6</accession>
<keyword evidence="1" id="KW-0539">Nucleus</keyword>
<dbReference type="Pfam" id="PF11951">
    <property type="entry name" value="Fungal_trans_2"/>
    <property type="match status" value="1"/>
</dbReference>
<dbReference type="PANTHER" id="PTHR37540:SF9">
    <property type="entry name" value="ZN(2)-C6 FUNGAL-TYPE DOMAIN-CONTAINING PROTEIN"/>
    <property type="match status" value="1"/>
</dbReference>
<evidence type="ECO:0000259" key="2">
    <source>
        <dbReference type="PROSITE" id="PS50048"/>
    </source>
</evidence>
<evidence type="ECO:0000313" key="3">
    <source>
        <dbReference type="EMBL" id="KAK0631145.1"/>
    </source>
</evidence>
<protein>
    <recommendedName>
        <fullName evidence="2">Zn(2)-C6 fungal-type domain-containing protein</fullName>
    </recommendedName>
</protein>
<dbReference type="InterPro" id="IPR001138">
    <property type="entry name" value="Zn2Cys6_DnaBD"/>
</dbReference>
<evidence type="ECO:0000256" key="1">
    <source>
        <dbReference type="ARBA" id="ARBA00023242"/>
    </source>
</evidence>
<dbReference type="SUPFAM" id="SSF57701">
    <property type="entry name" value="Zn2/Cys6 DNA-binding domain"/>
    <property type="match status" value="1"/>
</dbReference>
<dbReference type="AlphaFoldDB" id="A0AA40CAI6"/>
<dbReference type="GO" id="GO:0008270">
    <property type="term" value="F:zinc ion binding"/>
    <property type="evidence" value="ECO:0007669"/>
    <property type="project" value="InterPro"/>
</dbReference>
<dbReference type="Proteomes" id="UP001174934">
    <property type="component" value="Unassembled WGS sequence"/>
</dbReference>
<sequence>MQPSTRPSGRPHPRLHKSCTECRRRKQKCTIPAPGHSCPNCAKRWPPTECIFVHETNLSVKPGGVQVTSSRDFKHASLPHHRSQWSLFVLSEDEDKRPQTNNSSNDTALHSPITKSVGGILSAINCINSTRIENTARNTELMYFFLDYVAPNLVSIEGDYTPVLFRRDMLPWMLQSQLFPNIAILMASVVQILDRGGEADHSSEPLAIKVRVLSMINHALGRRDYDLSDVLRCIVNLVIIEWFWGSDDSMWAHLRGLKDLVNTRGGLQKLGDPLFAAVVTLVDFAVACCFETKLCVQDWKQAMSSAPPFCPPLLKDNFTLISPLLPSSRSFMQLRDTLAISSKAARILNGVLSLTLAITSPATSTVRGHSKDLPIIQAATALDQLLVLSLSGEGNIEEEGEGALLNSTIRLAARIYTKAILYRQPISHPRIKDETLSQQLYTNIKLVGARRWKLIPGIFLWVLLVATPHPNNNNNYSSPGKKASISQEERDRRIKYLRRKMATGAQAVGQEDFGLAIAYLRAFCYPAIGYQYQSPSFSSFRTMCNSAKKYCNIQCLLNSTDFRLTASTPALAAPLRAVRRPEIQGLWSFSEMATLSWAHSV</sequence>
<dbReference type="GO" id="GO:0000981">
    <property type="term" value="F:DNA-binding transcription factor activity, RNA polymerase II-specific"/>
    <property type="evidence" value="ECO:0007669"/>
    <property type="project" value="InterPro"/>
</dbReference>
<feature type="domain" description="Zn(2)-C6 fungal-type" evidence="2">
    <location>
        <begin position="18"/>
        <end position="52"/>
    </location>
</feature>
<dbReference type="PANTHER" id="PTHR37540">
    <property type="entry name" value="TRANSCRIPTION FACTOR (ACR-2), PUTATIVE-RELATED-RELATED"/>
    <property type="match status" value="1"/>
</dbReference>
<dbReference type="EMBL" id="JAULSR010000002">
    <property type="protein sequence ID" value="KAK0631145.1"/>
    <property type="molecule type" value="Genomic_DNA"/>
</dbReference>
<gene>
    <name evidence="3" type="ORF">B0T17DRAFT_599198</name>
</gene>
<dbReference type="InterPro" id="IPR036864">
    <property type="entry name" value="Zn2-C6_fun-type_DNA-bd_sf"/>
</dbReference>
<dbReference type="Gene3D" id="4.10.240.10">
    <property type="entry name" value="Zn(2)-C6 fungal-type DNA-binding domain"/>
    <property type="match status" value="1"/>
</dbReference>
<dbReference type="CDD" id="cd00067">
    <property type="entry name" value="GAL4"/>
    <property type="match status" value="1"/>
</dbReference>
<comment type="caution">
    <text evidence="3">The sequence shown here is derived from an EMBL/GenBank/DDBJ whole genome shotgun (WGS) entry which is preliminary data.</text>
</comment>
<dbReference type="PROSITE" id="PS50048">
    <property type="entry name" value="ZN2_CY6_FUNGAL_2"/>
    <property type="match status" value="1"/>
</dbReference>
<proteinExistence type="predicted"/>
<dbReference type="InterPro" id="IPR021858">
    <property type="entry name" value="Fun_TF"/>
</dbReference>
<evidence type="ECO:0000313" key="4">
    <source>
        <dbReference type="Proteomes" id="UP001174934"/>
    </source>
</evidence>
<keyword evidence="4" id="KW-1185">Reference proteome</keyword>
<name>A0AA40CAI6_9PEZI</name>
<reference evidence="3" key="1">
    <citation type="submission" date="2023-06" db="EMBL/GenBank/DDBJ databases">
        <title>Genome-scale phylogeny and comparative genomics of the fungal order Sordariales.</title>
        <authorList>
            <consortium name="Lawrence Berkeley National Laboratory"/>
            <person name="Hensen N."/>
            <person name="Bonometti L."/>
            <person name="Westerberg I."/>
            <person name="Brannstrom I.O."/>
            <person name="Guillou S."/>
            <person name="Cros-Aarteil S."/>
            <person name="Calhoun S."/>
            <person name="Haridas S."/>
            <person name="Kuo A."/>
            <person name="Mondo S."/>
            <person name="Pangilinan J."/>
            <person name="Riley R."/>
            <person name="LaButti K."/>
            <person name="Andreopoulos B."/>
            <person name="Lipzen A."/>
            <person name="Chen C."/>
            <person name="Yanf M."/>
            <person name="Daum C."/>
            <person name="Ng V."/>
            <person name="Clum A."/>
            <person name="Steindorff A."/>
            <person name="Ohm R."/>
            <person name="Martin F."/>
            <person name="Silar P."/>
            <person name="Natvig D."/>
            <person name="Lalanne C."/>
            <person name="Gautier V."/>
            <person name="Ament-velasquez S.L."/>
            <person name="Kruys A."/>
            <person name="Hutchinson M.I."/>
            <person name="Powell A.J."/>
            <person name="Barry K."/>
            <person name="Miller A.N."/>
            <person name="Grigoriev I.V."/>
            <person name="Debuchy R."/>
            <person name="Gladieux P."/>
            <person name="Thoren M.H."/>
            <person name="Johannesson H."/>
        </authorList>
    </citation>
    <scope>NUCLEOTIDE SEQUENCE</scope>
    <source>
        <strain evidence="3">SMH3391-2</strain>
    </source>
</reference>